<evidence type="ECO:0000313" key="2">
    <source>
        <dbReference type="EMBL" id="PZQ11859.1"/>
    </source>
</evidence>
<feature type="transmembrane region" description="Helical" evidence="1">
    <location>
        <begin position="20"/>
        <end position="36"/>
    </location>
</feature>
<gene>
    <name evidence="2" type="ORF">DI565_16865</name>
</gene>
<evidence type="ECO:0000256" key="1">
    <source>
        <dbReference type="SAM" id="Phobius"/>
    </source>
</evidence>
<comment type="caution">
    <text evidence="2">The sequence shown here is derived from an EMBL/GenBank/DDBJ whole genome shotgun (WGS) entry which is preliminary data.</text>
</comment>
<sequence>MRLMNETNPMIQNAQIYSDVRLLVLFVVFSTVLIIGGADRAIINAAVITTAVQGFSTWAQMVSDRRKTSSPAPAAADE</sequence>
<reference evidence="2 3" key="1">
    <citation type="submission" date="2017-08" db="EMBL/GenBank/DDBJ databases">
        <title>Infants hospitalized years apart are colonized by the same room-sourced microbial strains.</title>
        <authorList>
            <person name="Brooks B."/>
            <person name="Olm M.R."/>
            <person name="Firek B.A."/>
            <person name="Baker R."/>
            <person name="Thomas B.C."/>
            <person name="Morowitz M.J."/>
            <person name="Banfield J.F."/>
        </authorList>
    </citation>
    <scope>NUCLEOTIDE SEQUENCE [LARGE SCALE GENOMIC DNA]</scope>
    <source>
        <strain evidence="2">S2_005_003_R2_43</strain>
    </source>
</reference>
<name>A0A2W5K7C2_ANCNO</name>
<proteinExistence type="predicted"/>
<keyword evidence="1" id="KW-1133">Transmembrane helix</keyword>
<dbReference type="AlphaFoldDB" id="A0A2W5K7C2"/>
<evidence type="ECO:0000313" key="3">
    <source>
        <dbReference type="Proteomes" id="UP000249577"/>
    </source>
</evidence>
<dbReference type="EMBL" id="QFPN01000010">
    <property type="protein sequence ID" value="PZQ11859.1"/>
    <property type="molecule type" value="Genomic_DNA"/>
</dbReference>
<organism evidence="2 3">
    <name type="scientific">Ancylobacter novellus</name>
    <name type="common">Thiobacillus novellus</name>
    <dbReference type="NCBI Taxonomy" id="921"/>
    <lineage>
        <taxon>Bacteria</taxon>
        <taxon>Pseudomonadati</taxon>
        <taxon>Pseudomonadota</taxon>
        <taxon>Alphaproteobacteria</taxon>
        <taxon>Hyphomicrobiales</taxon>
        <taxon>Xanthobacteraceae</taxon>
        <taxon>Ancylobacter</taxon>
    </lineage>
</organism>
<protein>
    <submittedName>
        <fullName evidence="2">Uncharacterized protein</fullName>
    </submittedName>
</protein>
<keyword evidence="1" id="KW-0812">Transmembrane</keyword>
<keyword evidence="1" id="KW-0472">Membrane</keyword>
<accession>A0A2W5K7C2</accession>
<dbReference type="Proteomes" id="UP000249577">
    <property type="component" value="Unassembled WGS sequence"/>
</dbReference>